<name>A0A1Q8YGL6_9BURK</name>
<feature type="region of interest" description="Disordered" evidence="1">
    <location>
        <begin position="61"/>
        <end position="138"/>
    </location>
</feature>
<evidence type="ECO:0000259" key="2">
    <source>
        <dbReference type="PROSITE" id="PS51832"/>
    </source>
</evidence>
<feature type="compositionally biased region" description="Low complexity" evidence="1">
    <location>
        <begin position="73"/>
        <end position="105"/>
    </location>
</feature>
<keyword evidence="4" id="KW-1185">Reference proteome</keyword>
<keyword evidence="3" id="KW-0378">Hydrolase</keyword>
<dbReference type="SMART" id="SM00471">
    <property type="entry name" value="HDc"/>
    <property type="match status" value="1"/>
</dbReference>
<dbReference type="InterPro" id="IPR052020">
    <property type="entry name" value="Cyclic_di-GMP/3'3'-cGAMP_PDE"/>
</dbReference>
<dbReference type="SUPFAM" id="SSF109604">
    <property type="entry name" value="HD-domain/PDEase-like"/>
    <property type="match status" value="1"/>
</dbReference>
<dbReference type="InterPro" id="IPR021812">
    <property type="entry name" value="DUF3391"/>
</dbReference>
<dbReference type="Gene3D" id="1.10.3210.10">
    <property type="entry name" value="Hypothetical protein af1432"/>
    <property type="match status" value="1"/>
</dbReference>
<dbReference type="Pfam" id="PF11871">
    <property type="entry name" value="DUF3391"/>
    <property type="match status" value="1"/>
</dbReference>
<dbReference type="InterPro" id="IPR003607">
    <property type="entry name" value="HD/PDEase_dom"/>
</dbReference>
<sequence length="475" mass="51719">MEEIRSEIIDVERLQPGMYVELELGWLAHPFPTGSFKITSDKQIEIIRSLGRKQIRYVPSKSDLSRPVAPTIVAPSPAATAPDATSASPSTTSAPADVTSAPADVTSAPADVTSAPADVTSAPADKADTPAQRAAQEQHLRRARAERLATQQRDLAVCERRFGQTVRQYKQAIEQVHSQPHTVMTQCLTLVTGFVTEMLCEDDSAIRLLSDSMGDKLAMHPVNISIICLLLGKQLGLSAADMTDLGLAAFLHDIGKLELPDRVRWLDDSFSANEIKVYQEHVAQGVRLGQSIGLPAGALLAIAQHHEMVDGSGFPAHLKGDSITLPAKILALVNRYENLCNPSRPAAAVTPHEALALIFAQLKSRFDPIVLRAFIRMMGVYPTGSVVQLNDQRYAMVVSVNSARPLKPRLIVFDAKVPRHEALILDLETAPDLGIKRSLKPASLPRAALDYLSPRQRMCYFFERAVDVSPTQSAP</sequence>
<dbReference type="PANTHER" id="PTHR45228:SF4">
    <property type="entry name" value="LIPOPROTEIN"/>
    <property type="match status" value="1"/>
</dbReference>
<dbReference type="PROSITE" id="PS51832">
    <property type="entry name" value="HD_GYP"/>
    <property type="match status" value="1"/>
</dbReference>
<dbReference type="RefSeq" id="WP_075586175.1">
    <property type="nucleotide sequence ID" value="NZ_MSYM01000011.1"/>
</dbReference>
<evidence type="ECO:0000313" key="4">
    <source>
        <dbReference type="Proteomes" id="UP000185911"/>
    </source>
</evidence>
<dbReference type="Proteomes" id="UP000185911">
    <property type="component" value="Unassembled WGS sequence"/>
</dbReference>
<gene>
    <name evidence="3" type="ORF">BLL52_1810</name>
</gene>
<dbReference type="AlphaFoldDB" id="A0A1Q8YGL6"/>
<dbReference type="InterPro" id="IPR037522">
    <property type="entry name" value="HD_GYP_dom"/>
</dbReference>
<dbReference type="PANTHER" id="PTHR45228">
    <property type="entry name" value="CYCLIC DI-GMP PHOSPHODIESTERASE TM_0186-RELATED"/>
    <property type="match status" value="1"/>
</dbReference>
<dbReference type="STRING" id="81479.RA876_03400"/>
<protein>
    <submittedName>
        <fullName evidence="3">Metal dependent phosphohydrolase</fullName>
    </submittedName>
</protein>
<comment type="caution">
    <text evidence="3">The sequence shown here is derived from an EMBL/GenBank/DDBJ whole genome shotgun (WGS) entry which is preliminary data.</text>
</comment>
<accession>A0A1Q8YGL6</accession>
<dbReference type="CDD" id="cd00077">
    <property type="entry name" value="HDc"/>
    <property type="match status" value="1"/>
</dbReference>
<reference evidence="3 4" key="1">
    <citation type="submission" date="2017-01" db="EMBL/GenBank/DDBJ databases">
        <title>Genome sequence of Rhodoferax antarcticus ANT.BR, a psychrophilic purple nonsulfur bacterium from an Antarctic microbial mat.</title>
        <authorList>
            <person name="Baker J."/>
            <person name="Riester C."/>
            <person name="Skinner B."/>
            <person name="Newell A."/>
            <person name="Swingley W."/>
            <person name="Madigan M."/>
            <person name="Jung D."/>
            <person name="Asao M."/>
            <person name="Chen M."/>
            <person name="Loughlin P."/>
            <person name="Pan H."/>
            <person name="Lin S."/>
            <person name="Li N."/>
            <person name="Shaw J."/>
            <person name="Prado M."/>
            <person name="Sherman C."/>
            <person name="Li X."/>
            <person name="Tang J."/>
            <person name="Blankenship R."/>
            <person name="Zhao T."/>
            <person name="Touchman J."/>
            <person name="Sattley M."/>
        </authorList>
    </citation>
    <scope>NUCLEOTIDE SEQUENCE [LARGE SCALE GENOMIC DNA]</scope>
    <source>
        <strain evidence="3 4">ANT.BR</strain>
    </source>
</reference>
<dbReference type="Pfam" id="PF13487">
    <property type="entry name" value="HD_5"/>
    <property type="match status" value="1"/>
</dbReference>
<proteinExistence type="predicted"/>
<dbReference type="EMBL" id="MSYM01000011">
    <property type="protein sequence ID" value="OLP07059.1"/>
    <property type="molecule type" value="Genomic_DNA"/>
</dbReference>
<evidence type="ECO:0000256" key="1">
    <source>
        <dbReference type="SAM" id="MobiDB-lite"/>
    </source>
</evidence>
<organism evidence="3 4">
    <name type="scientific">Rhodoferax antarcticus ANT.BR</name>
    <dbReference type="NCBI Taxonomy" id="1111071"/>
    <lineage>
        <taxon>Bacteria</taxon>
        <taxon>Pseudomonadati</taxon>
        <taxon>Pseudomonadota</taxon>
        <taxon>Betaproteobacteria</taxon>
        <taxon>Burkholderiales</taxon>
        <taxon>Comamonadaceae</taxon>
        <taxon>Rhodoferax</taxon>
    </lineage>
</organism>
<evidence type="ECO:0000313" key="3">
    <source>
        <dbReference type="EMBL" id="OLP07059.1"/>
    </source>
</evidence>
<feature type="domain" description="HD-GYP" evidence="2">
    <location>
        <begin position="195"/>
        <end position="390"/>
    </location>
</feature>
<dbReference type="GO" id="GO:0008081">
    <property type="term" value="F:phosphoric diester hydrolase activity"/>
    <property type="evidence" value="ECO:0007669"/>
    <property type="project" value="UniProtKB-ARBA"/>
</dbReference>